<protein>
    <submittedName>
        <fullName evidence="1">Uncharacterized protein</fullName>
    </submittedName>
</protein>
<name>A0A2K9NL21_9PROT</name>
<keyword evidence="1" id="KW-0614">Plasmid</keyword>
<reference evidence="1 2" key="1">
    <citation type="submission" date="2017-12" db="EMBL/GenBank/DDBJ databases">
        <title>Genomes of bacteria within cyanobacterial aggregates.</title>
        <authorList>
            <person name="Cai H."/>
        </authorList>
    </citation>
    <scope>NUCLEOTIDE SEQUENCE [LARGE SCALE GENOMIC DNA]</scope>
    <source>
        <strain evidence="1 2">TH16</strain>
        <plasmid evidence="1 2">unnamed2</plasmid>
    </source>
</reference>
<sequence length="270" mass="29615">MDNDLTQDGIEESDLHAFLDGELDEARAAKVRAYLMDNPDAHERLARYAEQQLALAAAAGEPSWPALPAPLVEGLERGLRRGLWRQRLSRVAATVLLVAMGWGANDLLRRPVFASLPDYAQQAIDAHEIFANDPTRPVEIPGTKPEEIRRWLSAKLGERVAIPDLRRLGLTLVGARVLGTDEGATGQLLYEDVIGRRMTLSLAPDEGAAPDSPVMEEFQGLEVGLWRGEDFALAAISNDMPVELDRLIQAVDVALLPEPEKNHHEGDEGN</sequence>
<keyword evidence="2" id="KW-1185">Reference proteome</keyword>
<geneLocation type="plasmid" evidence="1 2">
    <name>unnamed2</name>
</geneLocation>
<dbReference type="OrthoDB" id="9152892at2"/>
<dbReference type="AlphaFoldDB" id="A0A2K9NL21"/>
<dbReference type="EMBL" id="CP025614">
    <property type="protein sequence ID" value="AUN33769.1"/>
    <property type="molecule type" value="Genomic_DNA"/>
</dbReference>
<evidence type="ECO:0000313" key="2">
    <source>
        <dbReference type="Proteomes" id="UP000234752"/>
    </source>
</evidence>
<proteinExistence type="predicted"/>
<evidence type="ECO:0000313" key="1">
    <source>
        <dbReference type="EMBL" id="AUN33769.1"/>
    </source>
</evidence>
<dbReference type="Proteomes" id="UP000234752">
    <property type="component" value="Plasmid unnamed2"/>
</dbReference>
<dbReference type="RefSeq" id="WP_102115272.1">
    <property type="nucleotide sequence ID" value="NZ_BMGN01000009.1"/>
</dbReference>
<organism evidence="1 2">
    <name type="scientific">Niveispirillum cyanobacteriorum</name>
    <dbReference type="NCBI Taxonomy" id="1612173"/>
    <lineage>
        <taxon>Bacteria</taxon>
        <taxon>Pseudomonadati</taxon>
        <taxon>Pseudomonadota</taxon>
        <taxon>Alphaproteobacteria</taxon>
        <taxon>Rhodospirillales</taxon>
        <taxon>Azospirillaceae</taxon>
        <taxon>Niveispirillum</taxon>
    </lineage>
</organism>
<dbReference type="KEGG" id="ncb:C0V82_25490"/>
<gene>
    <name evidence="1" type="ORF">C0V82_25490</name>
</gene>
<accession>A0A2K9NL21</accession>